<comment type="subcellular location">
    <subcellularLocation>
        <location evidence="1">Cell membrane</location>
        <topology evidence="1">Multi-pass membrane protein</topology>
    </subcellularLocation>
</comment>
<keyword evidence="7 9" id="KW-0472">Membrane</keyword>
<evidence type="ECO:0000256" key="7">
    <source>
        <dbReference type="ARBA" id="ARBA00023136"/>
    </source>
</evidence>
<comment type="caution">
    <text evidence="11">The sequence shown here is derived from an EMBL/GenBank/DDBJ whole genome shotgun (WGS) entry which is preliminary data.</text>
</comment>
<evidence type="ECO:0000313" key="12">
    <source>
        <dbReference type="Proteomes" id="UP000777784"/>
    </source>
</evidence>
<evidence type="ECO:0000256" key="6">
    <source>
        <dbReference type="ARBA" id="ARBA00022989"/>
    </source>
</evidence>
<proteinExistence type="predicted"/>
<feature type="domain" description="Glycosyltransferase RgtA/B/C/D-like" evidence="10">
    <location>
        <begin position="59"/>
        <end position="203"/>
    </location>
</feature>
<keyword evidence="5 9" id="KW-0812">Transmembrane</keyword>
<protein>
    <submittedName>
        <fullName evidence="11">Glycosyltransferase family 39 protein</fullName>
    </submittedName>
</protein>
<feature type="transmembrane region" description="Helical" evidence="9">
    <location>
        <begin position="152"/>
        <end position="178"/>
    </location>
</feature>
<reference evidence="11" key="1">
    <citation type="submission" date="2021-05" db="EMBL/GenBank/DDBJ databases">
        <title>Energy efficiency and biological interactions define the core microbiome of deep oligotrophic groundwater.</title>
        <authorList>
            <person name="Mehrshad M."/>
            <person name="Lopez-Fernandez M."/>
            <person name="Bell E."/>
            <person name="Bernier-Latmani R."/>
            <person name="Bertilsson S."/>
            <person name="Dopson M."/>
        </authorList>
    </citation>
    <scope>NUCLEOTIDE SEQUENCE</scope>
    <source>
        <strain evidence="11">Modern_marine.mb.64</strain>
    </source>
</reference>
<evidence type="ECO:0000256" key="2">
    <source>
        <dbReference type="ARBA" id="ARBA00022475"/>
    </source>
</evidence>
<dbReference type="EMBL" id="JAHJDP010000109">
    <property type="protein sequence ID" value="MBU2693027.1"/>
    <property type="molecule type" value="Genomic_DNA"/>
</dbReference>
<organism evidence="11 12">
    <name type="scientific">Eiseniibacteriota bacterium</name>
    <dbReference type="NCBI Taxonomy" id="2212470"/>
    <lineage>
        <taxon>Bacteria</taxon>
        <taxon>Candidatus Eiseniibacteriota</taxon>
    </lineage>
</organism>
<evidence type="ECO:0000313" key="11">
    <source>
        <dbReference type="EMBL" id="MBU2693027.1"/>
    </source>
</evidence>
<feature type="transmembrane region" description="Helical" evidence="9">
    <location>
        <begin position="190"/>
        <end position="209"/>
    </location>
</feature>
<dbReference type="InterPro" id="IPR038731">
    <property type="entry name" value="RgtA/B/C-like"/>
</dbReference>
<evidence type="ECO:0000256" key="4">
    <source>
        <dbReference type="ARBA" id="ARBA00022679"/>
    </source>
</evidence>
<dbReference type="GO" id="GO:0010041">
    <property type="term" value="P:response to iron(III) ion"/>
    <property type="evidence" value="ECO:0007669"/>
    <property type="project" value="TreeGrafter"/>
</dbReference>
<evidence type="ECO:0000256" key="8">
    <source>
        <dbReference type="SAM" id="MobiDB-lite"/>
    </source>
</evidence>
<evidence type="ECO:0000256" key="1">
    <source>
        <dbReference type="ARBA" id="ARBA00004651"/>
    </source>
</evidence>
<dbReference type="GO" id="GO:0005886">
    <property type="term" value="C:plasma membrane"/>
    <property type="evidence" value="ECO:0007669"/>
    <property type="project" value="UniProtKB-SubCell"/>
</dbReference>
<evidence type="ECO:0000256" key="3">
    <source>
        <dbReference type="ARBA" id="ARBA00022676"/>
    </source>
</evidence>
<evidence type="ECO:0000256" key="5">
    <source>
        <dbReference type="ARBA" id="ARBA00022692"/>
    </source>
</evidence>
<feature type="transmembrane region" description="Helical" evidence="9">
    <location>
        <begin position="81"/>
        <end position="100"/>
    </location>
</feature>
<feature type="transmembrane region" description="Helical" evidence="9">
    <location>
        <begin position="7"/>
        <end position="23"/>
    </location>
</feature>
<dbReference type="GO" id="GO:0009103">
    <property type="term" value="P:lipopolysaccharide biosynthetic process"/>
    <property type="evidence" value="ECO:0007669"/>
    <property type="project" value="UniProtKB-ARBA"/>
</dbReference>
<dbReference type="PANTHER" id="PTHR33908">
    <property type="entry name" value="MANNOSYLTRANSFERASE YKCB-RELATED"/>
    <property type="match status" value="1"/>
</dbReference>
<gene>
    <name evidence="11" type="ORF">KJ970_19095</name>
</gene>
<evidence type="ECO:0000256" key="9">
    <source>
        <dbReference type="SAM" id="Phobius"/>
    </source>
</evidence>
<dbReference type="GO" id="GO:0016763">
    <property type="term" value="F:pentosyltransferase activity"/>
    <property type="evidence" value="ECO:0007669"/>
    <property type="project" value="TreeGrafter"/>
</dbReference>
<dbReference type="Proteomes" id="UP000777784">
    <property type="component" value="Unassembled WGS sequence"/>
</dbReference>
<evidence type="ECO:0000259" key="10">
    <source>
        <dbReference type="Pfam" id="PF13231"/>
    </source>
</evidence>
<feature type="transmembrane region" description="Helical" evidence="9">
    <location>
        <begin position="106"/>
        <end position="123"/>
    </location>
</feature>
<feature type="transmembrane region" description="Helical" evidence="9">
    <location>
        <begin position="244"/>
        <end position="264"/>
    </location>
</feature>
<accession>A0A948S196</accession>
<feature type="transmembrane region" description="Helical" evidence="9">
    <location>
        <begin position="325"/>
        <end position="348"/>
    </location>
</feature>
<feature type="transmembrane region" description="Helical" evidence="9">
    <location>
        <begin position="303"/>
        <end position="319"/>
    </location>
</feature>
<sequence length="571" mass="63659">MRRSIGLLEAIPLLGLVLAYLILKCYSLHPTVTDDWIYAYLARRMGEGAWPYRDYFFAHPPVHLLVIVPIMKIFGFSITAVRVIPALASLASGFFLWALIRRDGGRVAGWIGMASFLFAYDVLRSSSHVTGANLSLVFLLGGTLALRNTRWITAGILLGLASLVALYTIPVIGILLLLTAYLRKPGWRRSWIAFGVLFLGLQLLVALPAPGNYLDQVYLYHQMKKKNIRRTEETIYRAAANHEIPASALPIAVGGFIALGGIGWRGRSRNEKKKLKHSSAQQKPKHHGILNPEGLNGHRVSKSLAAVFLVALAQLLFFLRLPEVYAYYLLIPYAILAAALGLGIAAWWEVMKGLISWKDGSKPGKKIRFHLPADRLPMVLMGILVTVGGLTLIKIIRPTAEGNHADGRTIEYKWRASVLPSFLDNAVHKYIWADQRIVGQKASVARLYLWHEARGLEYLDEISTELRRRIPEDACLIGDSMLAPLVALAAGRRIIDDEADTNTKRFRSGAESMDRFISRIDRESLQAIVFMEGVFLDSFPAFRAWREKNFVVAGVWDEGPGRKMTLAVRGG</sequence>
<keyword evidence="2" id="KW-1003">Cell membrane</keyword>
<keyword evidence="6 9" id="KW-1133">Transmembrane helix</keyword>
<feature type="region of interest" description="Disordered" evidence="8">
    <location>
        <begin position="273"/>
        <end position="292"/>
    </location>
</feature>
<feature type="compositionally biased region" description="Basic residues" evidence="8">
    <location>
        <begin position="273"/>
        <end position="288"/>
    </location>
</feature>
<feature type="transmembrane region" description="Helical" evidence="9">
    <location>
        <begin position="376"/>
        <end position="396"/>
    </location>
</feature>
<dbReference type="InterPro" id="IPR050297">
    <property type="entry name" value="LipidA_mod_glycosyltrf_83"/>
</dbReference>
<keyword evidence="4" id="KW-0808">Transferase</keyword>
<dbReference type="AlphaFoldDB" id="A0A948S196"/>
<dbReference type="PANTHER" id="PTHR33908:SF3">
    <property type="entry name" value="UNDECAPRENYL PHOSPHATE-ALPHA-4-AMINO-4-DEOXY-L-ARABINOSE ARABINOSYL TRANSFERASE"/>
    <property type="match status" value="1"/>
</dbReference>
<dbReference type="Pfam" id="PF13231">
    <property type="entry name" value="PMT_2"/>
    <property type="match status" value="1"/>
</dbReference>
<keyword evidence="3" id="KW-0328">Glycosyltransferase</keyword>
<name>A0A948S196_UNCEI</name>